<dbReference type="PANTHER" id="PTHR33928:SF2">
    <property type="entry name" value="PECTATE LYASE SUPERFAMILY PROTEIN DOMAIN-CONTAINING PROTEIN-RELATED"/>
    <property type="match status" value="1"/>
</dbReference>
<sequence>MAKAPSPKVNIAIPTAMPIANAEAAASGYWMAAMPKQGIAAFNQNPSGYKVWRNVKDYGARGDGVTDDSAAINAAIADGNRCGPWVCQSATDTPALVYFPSGTYVIGSKIVPYYFTQLIGDPINRPVLKATSGFTALGVIDASPYSDSNGAPGWLSTNLFLRQIRNFVIDLTAIPPEKAATGIHWPAAQATSLQNIKIVMTQSANSQQQGIFIENGSAGFVLDIETVGGLYGLNIGNQQFTMRNIKISKAVTGISQIWNWGWTYQNLQISDSTTAFSMKNGGSGKQEVGSVTIIDSTITNCQTFVDMAWSTSAKPIAAGQLVLENIALSNVPVAVKGEGGTVLAGGSTTIAAWGQGIKYTPNGPTKWQGAFTPAKRPSGLLDGNKIYTKSRPQYEELTADSFISARSSGARGDGTTDDTNAVQNAINSAASSNKILFFDHGVYKVTKTIYVPPGARMVGEAFPVIMASGSTWSSKTNPVAVVQIGKPGESGIVQWSDMIVSTQGSTPGAKLIEWNLAAGRGSGMWDVHTRIGGAKGTNLQVTQCPVKAAIKDDCMAAYMSVHITKSGTGAYLENNWFWTADHDLDDIRGNSTQISVYTARGLLVEASNVWLWSSGVEHHALYQYQFANTKDIFAGFIQTETPYWQPNPDAKGQPYPLSSALNDPDYNSACSGTSGNCDAWGLRILNSQNILIYGAGLYSFFINNDVSCSSADIASGRRVCQNRVFSIEGQTSNVVVYGLNTVGTEHLVTIDKSDKALWSDTLSVYSDTIGMFTYNV</sequence>
<dbReference type="PANTHER" id="PTHR33928">
    <property type="entry name" value="POLYGALACTURONASE QRT3"/>
    <property type="match status" value="1"/>
</dbReference>
<accession>A0A1Y1YNK2</accession>
<dbReference type="GO" id="GO:0016829">
    <property type="term" value="F:lyase activity"/>
    <property type="evidence" value="ECO:0007669"/>
    <property type="project" value="UniProtKB-KW"/>
</dbReference>
<dbReference type="InterPro" id="IPR039279">
    <property type="entry name" value="QRT3-like"/>
</dbReference>
<dbReference type="EMBL" id="MCFA01000196">
    <property type="protein sequence ID" value="ORX99558.1"/>
    <property type="molecule type" value="Genomic_DNA"/>
</dbReference>
<evidence type="ECO:0000313" key="3">
    <source>
        <dbReference type="Proteomes" id="UP000193144"/>
    </source>
</evidence>
<dbReference type="CDD" id="cd23668">
    <property type="entry name" value="GH55_beta13glucanase-like"/>
    <property type="match status" value="1"/>
</dbReference>
<dbReference type="InterPro" id="IPR011050">
    <property type="entry name" value="Pectin_lyase_fold/virulence"/>
</dbReference>
<dbReference type="Gene3D" id="2.160.20.10">
    <property type="entry name" value="Single-stranded right-handed beta-helix, Pectin lyase-like"/>
    <property type="match status" value="2"/>
</dbReference>
<dbReference type="SUPFAM" id="SSF51126">
    <property type="entry name" value="Pectin lyase-like"/>
    <property type="match status" value="2"/>
</dbReference>
<dbReference type="OrthoDB" id="1046782at2759"/>
<dbReference type="InterPro" id="IPR024535">
    <property type="entry name" value="RHGA/B-epi-like_pectate_lyase"/>
</dbReference>
<dbReference type="AlphaFoldDB" id="A0A1Y1YNK2"/>
<comment type="caution">
    <text evidence="2">The sequence shown here is derived from an EMBL/GenBank/DDBJ whole genome shotgun (WGS) entry which is preliminary data.</text>
</comment>
<proteinExistence type="predicted"/>
<name>A0A1Y1YNK2_9PLEO</name>
<dbReference type="STRING" id="1231657.A0A1Y1YNK2"/>
<keyword evidence="2" id="KW-0456">Lyase</keyword>
<feature type="domain" description="Rhamnogalacturonase A/B/Epimerase-like pectate lyase" evidence="1">
    <location>
        <begin position="402"/>
        <end position="583"/>
    </location>
</feature>
<reference evidence="2 3" key="1">
    <citation type="submission" date="2016-07" db="EMBL/GenBank/DDBJ databases">
        <title>Pervasive Adenine N6-methylation of Active Genes in Fungi.</title>
        <authorList>
            <consortium name="DOE Joint Genome Institute"/>
            <person name="Mondo S.J."/>
            <person name="Dannebaum R.O."/>
            <person name="Kuo R.C."/>
            <person name="Labutti K."/>
            <person name="Haridas S."/>
            <person name="Kuo A."/>
            <person name="Salamov A."/>
            <person name="Ahrendt S.R."/>
            <person name="Lipzen A."/>
            <person name="Sullivan W."/>
            <person name="Andreopoulos W.B."/>
            <person name="Clum A."/>
            <person name="Lindquist E."/>
            <person name="Daum C."/>
            <person name="Ramamoorthy G.K."/>
            <person name="Gryganskyi A."/>
            <person name="Culley D."/>
            <person name="Magnuson J.K."/>
            <person name="James T.Y."/>
            <person name="O'Malley M.A."/>
            <person name="Stajich J.E."/>
            <person name="Spatafora J.W."/>
            <person name="Visel A."/>
            <person name="Grigoriev I.V."/>
        </authorList>
    </citation>
    <scope>NUCLEOTIDE SEQUENCE [LARGE SCALE GENOMIC DNA]</scope>
    <source>
        <strain evidence="2 3">CBS 115471</strain>
    </source>
</reference>
<protein>
    <submittedName>
        <fullName evidence="2">Pectate lyase superfamily protein-domain-containing protein</fullName>
    </submittedName>
</protein>
<gene>
    <name evidence="2" type="ORF">BCR34DRAFT_628181</name>
</gene>
<evidence type="ECO:0000313" key="2">
    <source>
        <dbReference type="EMBL" id="ORX99558.1"/>
    </source>
</evidence>
<dbReference type="Pfam" id="PF12708">
    <property type="entry name" value="Pect-lyase_RHGA_epim"/>
    <property type="match status" value="2"/>
</dbReference>
<dbReference type="Proteomes" id="UP000193144">
    <property type="component" value="Unassembled WGS sequence"/>
</dbReference>
<dbReference type="InterPro" id="IPR012334">
    <property type="entry name" value="Pectin_lyas_fold"/>
</dbReference>
<feature type="domain" description="Rhamnogalacturonase A/B/Epimerase-like pectate lyase" evidence="1">
    <location>
        <begin position="52"/>
        <end position="275"/>
    </location>
</feature>
<evidence type="ECO:0000259" key="1">
    <source>
        <dbReference type="Pfam" id="PF12708"/>
    </source>
</evidence>
<dbReference type="FunFam" id="2.160.20.10:FF:000023">
    <property type="entry name" value="Exo-beta-1,3-glucanase Exg0"/>
    <property type="match status" value="1"/>
</dbReference>
<dbReference type="GO" id="GO:0004650">
    <property type="term" value="F:polygalacturonase activity"/>
    <property type="evidence" value="ECO:0007669"/>
    <property type="project" value="InterPro"/>
</dbReference>
<organism evidence="2 3">
    <name type="scientific">Clohesyomyces aquaticus</name>
    <dbReference type="NCBI Taxonomy" id="1231657"/>
    <lineage>
        <taxon>Eukaryota</taxon>
        <taxon>Fungi</taxon>
        <taxon>Dikarya</taxon>
        <taxon>Ascomycota</taxon>
        <taxon>Pezizomycotina</taxon>
        <taxon>Dothideomycetes</taxon>
        <taxon>Pleosporomycetidae</taxon>
        <taxon>Pleosporales</taxon>
        <taxon>Lindgomycetaceae</taxon>
        <taxon>Clohesyomyces</taxon>
    </lineage>
</organism>
<keyword evidence="3" id="KW-1185">Reference proteome</keyword>